<dbReference type="OrthoDB" id="2920197at2"/>
<proteinExistence type="predicted"/>
<comment type="caution">
    <text evidence="1">The sequence shown here is derived from an EMBL/GenBank/DDBJ whole genome shotgun (WGS) entry which is preliminary data.</text>
</comment>
<reference evidence="1 2" key="1">
    <citation type="submission" date="2018-07" db="EMBL/GenBank/DDBJ databases">
        <title>Genomic Encyclopedia of Type Strains, Phase IV (KMG-IV): sequencing the most valuable type-strain genomes for metagenomic binning, comparative biology and taxonomic classification.</title>
        <authorList>
            <person name="Goeker M."/>
        </authorList>
    </citation>
    <scope>NUCLEOTIDE SEQUENCE [LARGE SCALE GENOMIC DNA]</scope>
    <source>
        <strain evidence="1 2">DSM 25281</strain>
    </source>
</reference>
<dbReference type="Proteomes" id="UP000255326">
    <property type="component" value="Unassembled WGS sequence"/>
</dbReference>
<evidence type="ECO:0000313" key="1">
    <source>
        <dbReference type="EMBL" id="RDI45884.1"/>
    </source>
</evidence>
<accession>A0A370GTL5</accession>
<dbReference type="Gene3D" id="2.40.30.80">
    <property type="entry name" value="YkvR-like"/>
    <property type="match status" value="1"/>
</dbReference>
<protein>
    <submittedName>
        <fullName evidence="1">Uncharacterized protein DUF3219</fullName>
    </submittedName>
</protein>
<dbReference type="SUPFAM" id="SSF159173">
    <property type="entry name" value="YkvR-like"/>
    <property type="match status" value="1"/>
</dbReference>
<keyword evidence="2" id="KW-1185">Reference proteome</keyword>
<evidence type="ECO:0000313" key="2">
    <source>
        <dbReference type="Proteomes" id="UP000255326"/>
    </source>
</evidence>
<dbReference type="EMBL" id="QQAY01000002">
    <property type="protein sequence ID" value="RDI45884.1"/>
    <property type="molecule type" value="Genomic_DNA"/>
</dbReference>
<sequence>MSKEVVLNDRVFQAKDFSHEEKEGAHQISFLFDVTSEEYHDVATLLYEGAFNVAVPENGLSFRGSIQEYSTSVTNLYEKDQVGEYSLTLLQVEGQ</sequence>
<dbReference type="Pfam" id="PF11514">
    <property type="entry name" value="DUF3219"/>
    <property type="match status" value="1"/>
</dbReference>
<dbReference type="RefSeq" id="WP_114744688.1">
    <property type="nucleotide sequence ID" value="NZ_QQAY01000002.1"/>
</dbReference>
<dbReference type="InterPro" id="IPR023105">
    <property type="entry name" value="YkvR-like_sf"/>
</dbReference>
<gene>
    <name evidence="1" type="ORF">DFR59_102519</name>
</gene>
<dbReference type="AlphaFoldDB" id="A0A370GTL5"/>
<organism evidence="1 2">
    <name type="scientific">Falsibacillus pallidus</name>
    <dbReference type="NCBI Taxonomy" id="493781"/>
    <lineage>
        <taxon>Bacteria</taxon>
        <taxon>Bacillati</taxon>
        <taxon>Bacillota</taxon>
        <taxon>Bacilli</taxon>
        <taxon>Bacillales</taxon>
        <taxon>Bacillaceae</taxon>
        <taxon>Falsibacillus</taxon>
    </lineage>
</organism>
<dbReference type="InterPro" id="IPR021596">
    <property type="entry name" value="DUF3219"/>
</dbReference>
<name>A0A370GTL5_9BACI</name>